<dbReference type="RefSeq" id="XP_018031661.1">
    <property type="nucleotide sequence ID" value="XM_018181577.1"/>
</dbReference>
<dbReference type="GeneID" id="28765063"/>
<dbReference type="Pfam" id="PF00067">
    <property type="entry name" value="p450"/>
    <property type="match status" value="1"/>
</dbReference>
<evidence type="ECO:0000256" key="6">
    <source>
        <dbReference type="ARBA" id="ARBA00023033"/>
    </source>
</evidence>
<dbReference type="PANTHER" id="PTHR24287:SF18">
    <property type="entry name" value="CYTOCHROME P450 MONOOXYGENASE APDE-RELATED"/>
    <property type="match status" value="1"/>
</dbReference>
<evidence type="ECO:0000256" key="1">
    <source>
        <dbReference type="ARBA" id="ARBA00001971"/>
    </source>
</evidence>
<evidence type="ECO:0000313" key="8">
    <source>
        <dbReference type="Proteomes" id="UP000077069"/>
    </source>
</evidence>
<protein>
    <submittedName>
        <fullName evidence="7">Cytochrome P450</fullName>
    </submittedName>
</protein>
<dbReference type="PRINTS" id="PR01239">
    <property type="entry name" value="EP450IICYP52"/>
</dbReference>
<dbReference type="Gene3D" id="1.10.630.10">
    <property type="entry name" value="Cytochrome P450"/>
    <property type="match status" value="1"/>
</dbReference>
<evidence type="ECO:0000256" key="5">
    <source>
        <dbReference type="ARBA" id="ARBA00023004"/>
    </source>
</evidence>
<comment type="similarity">
    <text evidence="2">Belongs to the cytochrome P450 family.</text>
</comment>
<sequence>MSDINSILHAFRAAREQKLLRVMREIVQTTGPTFEQRLLGFRGIDTVDPINVEAVLSTHFSDFGLGERRLVFAPLLGQGIFTQDGKPWAHSRALLKPAFSRQDQSMAQIAEVTDQLLNLIPVSGSFIDDENTFAIAFDKGQDYLAQSGRLGGLHWLIDSSDFRIQCKRVHEHVDNAIMQVLQEQDTGDKQSTQSILQDLVQQSTEKKVLREQCLNVLLAGRDTTACLLSWTFRLLAKHSAVFNRCREDILNSCGFSGQITRQKIKYHMDDLPLKVLRLYPSVPINSRTATHTTTLPTGGGPNGTAPILVRKGEAVGYCPYIMHRRQETFGPDAEAFRPERWLENGSQAGYVVARMLQKFSSLRLPKEEPMEAIGTEKQKLTLVMCSAIGCNVVLT</sequence>
<evidence type="ECO:0000256" key="3">
    <source>
        <dbReference type="ARBA" id="ARBA00022723"/>
    </source>
</evidence>
<keyword evidence="4" id="KW-0560">Oxidoreductase</keyword>
<dbReference type="OrthoDB" id="1470350at2759"/>
<proteinExistence type="inferred from homology"/>
<evidence type="ECO:0000256" key="2">
    <source>
        <dbReference type="ARBA" id="ARBA00010617"/>
    </source>
</evidence>
<reference evidence="7 8" key="1">
    <citation type="submission" date="2016-05" db="EMBL/GenBank/DDBJ databases">
        <title>Comparative analysis of secretome profiles of manganese(II)-oxidizing ascomycete fungi.</title>
        <authorList>
            <consortium name="DOE Joint Genome Institute"/>
            <person name="Zeiner C.A."/>
            <person name="Purvine S.O."/>
            <person name="Zink E.M."/>
            <person name="Wu S."/>
            <person name="Pasa-Tolic L."/>
            <person name="Chaput D.L."/>
            <person name="Haridas S."/>
            <person name="Grigoriev I.V."/>
            <person name="Santelli C.M."/>
            <person name="Hansel C.M."/>
        </authorList>
    </citation>
    <scope>NUCLEOTIDE SEQUENCE [LARGE SCALE GENOMIC DNA]</scope>
    <source>
        <strain evidence="7 8">AP3s5-JAC2a</strain>
    </source>
</reference>
<gene>
    <name evidence="7" type="ORF">CC84DRAFT_1198592</name>
</gene>
<dbReference type="STRING" id="1460663.A0A177C1I9"/>
<dbReference type="AlphaFoldDB" id="A0A177C1I9"/>
<dbReference type="GO" id="GO:0016712">
    <property type="term" value="F:oxidoreductase activity, acting on paired donors, with incorporation or reduction of molecular oxygen, reduced flavin or flavoprotein as one donor, and incorporation of one atom of oxygen"/>
    <property type="evidence" value="ECO:0007669"/>
    <property type="project" value="InterPro"/>
</dbReference>
<keyword evidence="5" id="KW-0408">Iron</keyword>
<dbReference type="InterPro" id="IPR001128">
    <property type="entry name" value="Cyt_P450"/>
</dbReference>
<accession>A0A177C1I9</accession>
<dbReference type="InterPro" id="IPR036396">
    <property type="entry name" value="Cyt_P450_sf"/>
</dbReference>
<dbReference type="EMBL" id="KV441557">
    <property type="protein sequence ID" value="OAG01296.1"/>
    <property type="molecule type" value="Genomic_DNA"/>
</dbReference>
<comment type="cofactor">
    <cofactor evidence="1">
        <name>heme</name>
        <dbReference type="ChEBI" id="CHEBI:30413"/>
    </cofactor>
</comment>
<evidence type="ECO:0000313" key="7">
    <source>
        <dbReference type="EMBL" id="OAG01296.1"/>
    </source>
</evidence>
<dbReference type="InterPro" id="IPR047146">
    <property type="entry name" value="Cyt_P450_E_CYP52_fungi"/>
</dbReference>
<dbReference type="Proteomes" id="UP000077069">
    <property type="component" value="Unassembled WGS sequence"/>
</dbReference>
<evidence type="ECO:0000256" key="4">
    <source>
        <dbReference type="ARBA" id="ARBA00023002"/>
    </source>
</evidence>
<name>A0A177C1I9_9PLEO</name>
<dbReference type="InParanoid" id="A0A177C1I9"/>
<dbReference type="PANTHER" id="PTHR24287">
    <property type="entry name" value="P450, PUTATIVE (EUROFUNG)-RELATED"/>
    <property type="match status" value="1"/>
</dbReference>
<keyword evidence="6" id="KW-0503">Monooxygenase</keyword>
<dbReference type="GO" id="GO:0005506">
    <property type="term" value="F:iron ion binding"/>
    <property type="evidence" value="ECO:0007669"/>
    <property type="project" value="InterPro"/>
</dbReference>
<keyword evidence="8" id="KW-1185">Reference proteome</keyword>
<dbReference type="SUPFAM" id="SSF48264">
    <property type="entry name" value="Cytochrome P450"/>
    <property type="match status" value="1"/>
</dbReference>
<dbReference type="InterPro" id="IPR002974">
    <property type="entry name" value="Cyt_P450_E_CYP52_ascomycetes"/>
</dbReference>
<dbReference type="GO" id="GO:0020037">
    <property type="term" value="F:heme binding"/>
    <property type="evidence" value="ECO:0007669"/>
    <property type="project" value="InterPro"/>
</dbReference>
<keyword evidence="3" id="KW-0479">Metal-binding</keyword>
<organism evidence="7 8">
    <name type="scientific">Paraphaeosphaeria sporulosa</name>
    <dbReference type="NCBI Taxonomy" id="1460663"/>
    <lineage>
        <taxon>Eukaryota</taxon>
        <taxon>Fungi</taxon>
        <taxon>Dikarya</taxon>
        <taxon>Ascomycota</taxon>
        <taxon>Pezizomycotina</taxon>
        <taxon>Dothideomycetes</taxon>
        <taxon>Pleosporomycetidae</taxon>
        <taxon>Pleosporales</taxon>
        <taxon>Massarineae</taxon>
        <taxon>Didymosphaeriaceae</taxon>
        <taxon>Paraphaeosphaeria</taxon>
    </lineage>
</organism>